<keyword evidence="2" id="KW-1185">Reference proteome</keyword>
<dbReference type="Proteomes" id="UP000003755">
    <property type="component" value="Unassembled WGS sequence"/>
</dbReference>
<gene>
    <name evidence="1" type="ORF">BLAHAN_05407</name>
</gene>
<organism evidence="1 2">
    <name type="scientific">Blautia hansenii DSM 20583</name>
    <dbReference type="NCBI Taxonomy" id="537007"/>
    <lineage>
        <taxon>Bacteria</taxon>
        <taxon>Bacillati</taxon>
        <taxon>Bacillota</taxon>
        <taxon>Clostridia</taxon>
        <taxon>Lachnospirales</taxon>
        <taxon>Lachnospiraceae</taxon>
        <taxon>Blautia</taxon>
    </lineage>
</organism>
<evidence type="ECO:0000313" key="1">
    <source>
        <dbReference type="EMBL" id="EEX21782.1"/>
    </source>
</evidence>
<protein>
    <submittedName>
        <fullName evidence="1">Uncharacterized protein</fullName>
    </submittedName>
</protein>
<accession>C9L7N7</accession>
<name>C9L7N7_BLAHA</name>
<dbReference type="HOGENOM" id="CLU_1851267_0_0_9"/>
<reference evidence="1" key="1">
    <citation type="submission" date="2009-09" db="EMBL/GenBank/DDBJ databases">
        <authorList>
            <person name="Weinstock G."/>
            <person name="Sodergren E."/>
            <person name="Clifton S."/>
            <person name="Fulton L."/>
            <person name="Fulton B."/>
            <person name="Courtney L."/>
            <person name="Fronick C."/>
            <person name="Harrison M."/>
            <person name="Strong C."/>
            <person name="Farmer C."/>
            <person name="Delahaunty K."/>
            <person name="Markovic C."/>
            <person name="Hall O."/>
            <person name="Minx P."/>
            <person name="Tomlinson C."/>
            <person name="Mitreva M."/>
            <person name="Nelson J."/>
            <person name="Hou S."/>
            <person name="Wollam A."/>
            <person name="Pepin K.H."/>
            <person name="Johnson M."/>
            <person name="Bhonagiri V."/>
            <person name="Nash W.E."/>
            <person name="Warren W."/>
            <person name="Chinwalla A."/>
            <person name="Mardis E.R."/>
            <person name="Wilson R.K."/>
        </authorList>
    </citation>
    <scope>NUCLEOTIDE SEQUENCE [LARGE SCALE GENOMIC DNA]</scope>
    <source>
        <strain evidence="1">DSM 20583</strain>
    </source>
</reference>
<comment type="caution">
    <text evidence="1">The sequence shown here is derived from an EMBL/GenBank/DDBJ whole genome shotgun (WGS) entry which is preliminary data.</text>
</comment>
<proteinExistence type="predicted"/>
<dbReference type="STRING" id="537007.BLAHAN_05407"/>
<dbReference type="RefSeq" id="WP_003020489.1">
    <property type="nucleotide sequence ID" value="NZ_CP022413.2"/>
</dbReference>
<dbReference type="AlphaFoldDB" id="C9L7N7"/>
<evidence type="ECO:0000313" key="2">
    <source>
        <dbReference type="Proteomes" id="UP000003755"/>
    </source>
</evidence>
<dbReference type="EMBL" id="ABYU02000016">
    <property type="protein sequence ID" value="EEX21782.1"/>
    <property type="molecule type" value="Genomic_DNA"/>
</dbReference>
<sequence length="138" mass="16011">MPKNISKKGKNMTILEEKEALKKELLKAKSEGLRVFINKSPDYAYGLMTDGISMIYVDITNYPYGFTTSLEYVPNKATGSGCHTLDHGYYYKELNKGIFLEAVNAGKKRAFVYGAECYKSFEHYLKRHPDFYRFYREL</sequence>